<feature type="domain" description="Ig-like" evidence="2">
    <location>
        <begin position="633"/>
        <end position="739"/>
    </location>
</feature>
<dbReference type="InterPro" id="IPR003599">
    <property type="entry name" value="Ig_sub"/>
</dbReference>
<dbReference type="InterPro" id="IPR013151">
    <property type="entry name" value="Immunoglobulin_dom"/>
</dbReference>
<feature type="compositionally biased region" description="Low complexity" evidence="1">
    <location>
        <begin position="697"/>
        <end position="744"/>
    </location>
</feature>
<dbReference type="PANTHER" id="PTHR23279">
    <property type="entry name" value="DEFECTIVE PROBOSCIS EXTENSION RESPONSE DPR -RELATED"/>
    <property type="match status" value="1"/>
</dbReference>
<protein>
    <recommendedName>
        <fullName evidence="2">Ig-like domain-containing protein</fullName>
    </recommendedName>
</protein>
<evidence type="ECO:0000259" key="2">
    <source>
        <dbReference type="PROSITE" id="PS50835"/>
    </source>
</evidence>
<evidence type="ECO:0000313" key="4">
    <source>
        <dbReference type="Proteomes" id="UP000037069"/>
    </source>
</evidence>
<dbReference type="SUPFAM" id="SSF48726">
    <property type="entry name" value="Immunoglobulin"/>
    <property type="match status" value="2"/>
</dbReference>
<accession>A0A0L0CEN4</accession>
<feature type="non-terminal residue" evidence="3">
    <location>
        <position position="1"/>
    </location>
</feature>
<dbReference type="InterPro" id="IPR013106">
    <property type="entry name" value="Ig_V-set"/>
</dbReference>
<dbReference type="Pfam" id="PF00047">
    <property type="entry name" value="ig"/>
    <property type="match status" value="1"/>
</dbReference>
<dbReference type="PROSITE" id="PS50835">
    <property type="entry name" value="IG_LIKE"/>
    <property type="match status" value="2"/>
</dbReference>
<feature type="region of interest" description="Disordered" evidence="1">
    <location>
        <begin position="91"/>
        <end position="119"/>
    </location>
</feature>
<dbReference type="CDD" id="cd00096">
    <property type="entry name" value="Ig"/>
    <property type="match status" value="1"/>
</dbReference>
<dbReference type="AlphaFoldDB" id="A0A0L0CEN4"/>
<feature type="compositionally biased region" description="Basic residues" evidence="1">
    <location>
        <begin position="110"/>
        <end position="119"/>
    </location>
</feature>
<dbReference type="InterPro" id="IPR007110">
    <property type="entry name" value="Ig-like_dom"/>
</dbReference>
<dbReference type="OrthoDB" id="8049355at2759"/>
<dbReference type="InterPro" id="IPR013783">
    <property type="entry name" value="Ig-like_fold"/>
</dbReference>
<dbReference type="Gene3D" id="2.60.40.10">
    <property type="entry name" value="Immunoglobulins"/>
    <property type="match status" value="2"/>
</dbReference>
<dbReference type="EMBL" id="JRES01000608">
    <property type="protein sequence ID" value="KNC29929.1"/>
    <property type="molecule type" value="Genomic_DNA"/>
</dbReference>
<dbReference type="STRING" id="7375.A0A0L0CEN4"/>
<dbReference type="InterPro" id="IPR037448">
    <property type="entry name" value="Zig-8"/>
</dbReference>
<reference evidence="3 4" key="1">
    <citation type="journal article" date="2015" name="Nat. Commun.">
        <title>Lucilia cuprina genome unlocks parasitic fly biology to underpin future interventions.</title>
        <authorList>
            <person name="Anstead C.A."/>
            <person name="Korhonen P.K."/>
            <person name="Young N.D."/>
            <person name="Hall R.S."/>
            <person name="Jex A.R."/>
            <person name="Murali S.C."/>
            <person name="Hughes D.S."/>
            <person name="Lee S.F."/>
            <person name="Perry T."/>
            <person name="Stroehlein A.J."/>
            <person name="Ansell B.R."/>
            <person name="Breugelmans B."/>
            <person name="Hofmann A."/>
            <person name="Qu J."/>
            <person name="Dugan S."/>
            <person name="Lee S.L."/>
            <person name="Chao H."/>
            <person name="Dinh H."/>
            <person name="Han Y."/>
            <person name="Doddapaneni H.V."/>
            <person name="Worley K.C."/>
            <person name="Muzny D.M."/>
            <person name="Ioannidis P."/>
            <person name="Waterhouse R.M."/>
            <person name="Zdobnov E.M."/>
            <person name="James P.J."/>
            <person name="Bagnall N.H."/>
            <person name="Kotze A.C."/>
            <person name="Gibbs R.A."/>
            <person name="Richards S."/>
            <person name="Batterham P."/>
            <person name="Gasser R.B."/>
        </authorList>
    </citation>
    <scope>NUCLEOTIDE SEQUENCE [LARGE SCALE GENOMIC DNA]</scope>
    <source>
        <strain evidence="3 4">LS</strain>
        <tissue evidence="3">Full body</tissue>
    </source>
</reference>
<dbReference type="PANTHER" id="PTHR23279:SF21">
    <property type="entry name" value="DEFECTIVE PROBOSCIS EXTENSION RESPONSE 11, ISOFORM B-RELATED"/>
    <property type="match status" value="1"/>
</dbReference>
<feature type="compositionally biased region" description="Low complexity" evidence="1">
    <location>
        <begin position="499"/>
        <end position="516"/>
    </location>
</feature>
<feature type="region of interest" description="Disordered" evidence="1">
    <location>
        <begin position="499"/>
        <end position="519"/>
    </location>
</feature>
<comment type="caution">
    <text evidence="3">The sequence shown here is derived from an EMBL/GenBank/DDBJ whole genome shotgun (WGS) entry which is preliminary data.</text>
</comment>
<feature type="compositionally biased region" description="Low complexity" evidence="1">
    <location>
        <begin position="92"/>
        <end position="105"/>
    </location>
</feature>
<dbReference type="Pfam" id="PF07686">
    <property type="entry name" value="V-set"/>
    <property type="match status" value="1"/>
</dbReference>
<feature type="region of interest" description="Disordered" evidence="1">
    <location>
        <begin position="693"/>
        <end position="747"/>
    </location>
</feature>
<dbReference type="FunFam" id="2.60.40.10:FF:001405">
    <property type="entry name" value="Uncharacterized protein, isoform A"/>
    <property type="match status" value="1"/>
</dbReference>
<dbReference type="GO" id="GO:0050808">
    <property type="term" value="P:synapse organization"/>
    <property type="evidence" value="ECO:0007669"/>
    <property type="project" value="TreeGrafter"/>
</dbReference>
<keyword evidence="4" id="KW-1185">Reference proteome</keyword>
<dbReference type="SMART" id="SM00409">
    <property type="entry name" value="IG"/>
    <property type="match status" value="2"/>
</dbReference>
<dbReference type="InterPro" id="IPR036179">
    <property type="entry name" value="Ig-like_dom_sf"/>
</dbReference>
<dbReference type="GO" id="GO:0032589">
    <property type="term" value="C:neuron projection membrane"/>
    <property type="evidence" value="ECO:0007669"/>
    <property type="project" value="TreeGrafter"/>
</dbReference>
<name>A0A0L0CEN4_LUCCU</name>
<proteinExistence type="predicted"/>
<dbReference type="SMART" id="SM00408">
    <property type="entry name" value="IGc2"/>
    <property type="match status" value="1"/>
</dbReference>
<dbReference type="Proteomes" id="UP000037069">
    <property type="component" value="Unassembled WGS sequence"/>
</dbReference>
<evidence type="ECO:0000313" key="3">
    <source>
        <dbReference type="EMBL" id="KNC29929.1"/>
    </source>
</evidence>
<feature type="domain" description="Ig-like" evidence="2">
    <location>
        <begin position="524"/>
        <end position="624"/>
    </location>
</feature>
<gene>
    <name evidence="3" type="ORF">FF38_08506</name>
</gene>
<sequence length="973" mass="106538">AILESFEKNNTKTLIKNLQLDLKDINSMETINKMSSTAPSVFSTALALTATTETPAKAMLLSSLTKTTTTMTAAKAATTQTTTESIKLLSTEQKTQNDTSQQQQKENNHYKRPKKTKRNLKVTTGSNHEILKSNMTTIATSPTATLIDEQRKQEQQTKLFAISATDFPKNKTDYVLPTILHDSINTLRNNDKTRAIQKNTSQLQQAGKIMLTKLHITKKSIQNSLVRNPFENVYKDQNALGQPTITNISSISELYIDDPDIYEDKSDSMLHRNNYDGIGQKTNTLNTATITINSFNKSNQAEVILAITTTTRKPSTLATKQNHMYDNNSALSYLPYQSAALKASAPNMKTLNSNLNMYPGSGSSISRGSFGGGSSSSSLKRDTLMSLAGIISTTKAAAVDNSFMKNSTNSHILHTTDVDVEKENVLKIQHNFKSNNSLAHDSLAMKQISQTTMKITPTTTTIALNKTLSSSSTSSSALPFNVSSTHSVTSAAIISTTKENPTTTVTTSTSKSTLRTTTRRRKIPTTTLKPPPTIDDYQTITSQAGTHAYLPCNVKQLVKKPISWLRVRDGHILTVDQTTFIADQRFQSIFTTNPERWSLQIKYVQLKDAGIYECQVSTEPKASAIIYLHVVEPKTELIGAPTRHVKAGSQVKLLCIISQALEPPLFINWFYNQKQIYLHNRKGWHTEIERIELPPETTTTTTTTTTSTTTTTTTTAAPTTTTSTSVPSLSLSSSSSTLSSTSSSMLNGSETSAMHVFTSITPQQSLNDGNLLELVSESTYNNYPNLIQPEATSISTTLKTQQTHTSAAATTNNITVTKTKATPSETESMVAATTTTLPSAMPVTTTTLSFDDDTDDNDGNVVDDDDEVDYKTNPSATAFEAAEAIAAGRGYMMLSSLMTFTDVKQITTASLIIPSVQKQDSGNYTCSPSNSEPRTVILHVLNGEYAKCKCISLLYMYIYINSLYLYIHYSTTN</sequence>
<evidence type="ECO:0000256" key="1">
    <source>
        <dbReference type="SAM" id="MobiDB-lite"/>
    </source>
</evidence>
<dbReference type="InterPro" id="IPR003598">
    <property type="entry name" value="Ig_sub2"/>
</dbReference>
<organism evidence="3 4">
    <name type="scientific">Lucilia cuprina</name>
    <name type="common">Green bottle fly</name>
    <name type="synonym">Australian sheep blowfly</name>
    <dbReference type="NCBI Taxonomy" id="7375"/>
    <lineage>
        <taxon>Eukaryota</taxon>
        <taxon>Metazoa</taxon>
        <taxon>Ecdysozoa</taxon>
        <taxon>Arthropoda</taxon>
        <taxon>Hexapoda</taxon>
        <taxon>Insecta</taxon>
        <taxon>Pterygota</taxon>
        <taxon>Neoptera</taxon>
        <taxon>Endopterygota</taxon>
        <taxon>Diptera</taxon>
        <taxon>Brachycera</taxon>
        <taxon>Muscomorpha</taxon>
        <taxon>Oestroidea</taxon>
        <taxon>Calliphoridae</taxon>
        <taxon>Luciliinae</taxon>
        <taxon>Lucilia</taxon>
    </lineage>
</organism>